<dbReference type="InterPro" id="IPR036774">
    <property type="entry name" value="ERV/ALR_sulphydryl_oxid_sf"/>
</dbReference>
<keyword evidence="5" id="KW-1015">Disulfide bond</keyword>
<evidence type="ECO:0000256" key="5">
    <source>
        <dbReference type="ARBA" id="ARBA00023157"/>
    </source>
</evidence>
<evidence type="ECO:0000256" key="3">
    <source>
        <dbReference type="ARBA" id="ARBA00022827"/>
    </source>
</evidence>
<dbReference type="EMBL" id="AF410153">
    <property type="protein sequence ID" value="AAL69776.1"/>
    <property type="molecule type" value="Genomic_DNA"/>
</dbReference>
<organism evidence="9 10">
    <name type="scientific">Swinepox virus (strain Swine/Nebraska/17077-99/1999)</name>
    <name type="common">SWPV</name>
    <dbReference type="NCBI Taxonomy" id="300880"/>
    <lineage>
        <taxon>Viruses</taxon>
        <taxon>Varidnaviria</taxon>
        <taxon>Bamfordvirae</taxon>
        <taxon>Nucleocytoviricota</taxon>
        <taxon>Pokkesviricetes</taxon>
        <taxon>Chitovirales</taxon>
        <taxon>Poxviridae</taxon>
        <taxon>Chordopoxvirinae</taxon>
        <taxon>Suipoxvirus</taxon>
        <taxon>Suipoxvirus swinepox</taxon>
        <taxon>Swinepox virus</taxon>
    </lineage>
</organism>
<evidence type="ECO:0000313" key="9">
    <source>
        <dbReference type="EMBL" id="AAL69776.1"/>
    </source>
</evidence>
<comment type="cofactor">
    <cofactor evidence="1 7">
        <name>FAD</name>
        <dbReference type="ChEBI" id="CHEBI:57692"/>
    </cofactor>
</comment>
<dbReference type="InterPro" id="IPR006890">
    <property type="entry name" value="Sulphydryl_Oase_FAD-link_ERV1"/>
</dbReference>
<dbReference type="GeneID" id="932431"/>
<dbReference type="KEGG" id="vg:932431"/>
<comment type="catalytic activity">
    <reaction evidence="6 7">
        <text>2 R'C(R)SH + O2 = R'C(R)S-S(R)CR' + H2O2</text>
        <dbReference type="Rhea" id="RHEA:17357"/>
        <dbReference type="ChEBI" id="CHEBI:15379"/>
        <dbReference type="ChEBI" id="CHEBI:16240"/>
        <dbReference type="ChEBI" id="CHEBI:16520"/>
        <dbReference type="ChEBI" id="CHEBI:17412"/>
        <dbReference type="EC" id="1.8.3.2"/>
    </reaction>
</comment>
<evidence type="ECO:0000313" key="10">
    <source>
        <dbReference type="Proteomes" id="UP000000871"/>
    </source>
</evidence>
<evidence type="ECO:0000256" key="2">
    <source>
        <dbReference type="ARBA" id="ARBA00022630"/>
    </source>
</evidence>
<keyword evidence="2 7" id="KW-0285">Flavoprotein</keyword>
<accession>Q8V3Q7</accession>
<protein>
    <recommendedName>
        <fullName evidence="7">Sulfhydryl oxidase</fullName>
        <ecNumber evidence="7">1.8.3.2</ecNumber>
    </recommendedName>
</protein>
<dbReference type="Pfam" id="PF04805">
    <property type="entry name" value="Pox_E10"/>
    <property type="match status" value="1"/>
</dbReference>
<keyword evidence="4 7" id="KW-0560">Oxidoreductase</keyword>
<reference evidence="9 10" key="1">
    <citation type="journal article" date="2002" name="J. Virol.">
        <title>The genome of swinepox virus.</title>
        <authorList>
            <person name="Afonso C.L."/>
            <person name="Tulman E.R."/>
            <person name="Lu Z."/>
            <person name="Zsak L."/>
            <person name="Osorio F.A."/>
            <person name="Balinsky C."/>
            <person name="Kutish G.F."/>
            <person name="Rock D.L."/>
        </authorList>
    </citation>
    <scope>NUCLEOTIDE SEQUENCE [LARGE SCALE GENOMIC DNA]</scope>
    <source>
        <strain evidence="10">Swine/Nebraska/17077-99/1999</strain>
    </source>
</reference>
<keyword evidence="10" id="KW-1185">Reference proteome</keyword>
<dbReference type="SMR" id="Q8V3Q7"/>
<dbReference type="PIRSF" id="PIRSF015696">
    <property type="entry name" value="VAC_E10R"/>
    <property type="match status" value="1"/>
</dbReference>
<dbReference type="Gene3D" id="1.20.120.310">
    <property type="entry name" value="ERV/ALR sulfhydryl oxidase domain"/>
    <property type="match status" value="1"/>
</dbReference>
<dbReference type="EC" id="1.8.3.2" evidence="7"/>
<gene>
    <name evidence="9" type="primary">SPV037</name>
</gene>
<evidence type="ECO:0000256" key="4">
    <source>
        <dbReference type="ARBA" id="ARBA00023002"/>
    </source>
</evidence>
<dbReference type="RefSeq" id="NP_570197.1">
    <property type="nucleotide sequence ID" value="NC_003389.1"/>
</dbReference>
<evidence type="ECO:0000256" key="1">
    <source>
        <dbReference type="ARBA" id="ARBA00001974"/>
    </source>
</evidence>
<evidence type="ECO:0000256" key="6">
    <source>
        <dbReference type="ARBA" id="ARBA00048864"/>
    </source>
</evidence>
<name>Q8V3Q7_SWPV1</name>
<feature type="domain" description="ERV/ALR sulfhydryl oxidase" evidence="8">
    <location>
        <begin position="1"/>
        <end position="96"/>
    </location>
</feature>
<sequence length="96" mass="11398">MNPKYWGRAIWTVIFIIITQTKQTRDIEGCKRKLYTIIDTLPCPTCRIHAKEELTKHNIMSSNDINYIYYFFIRLFNNLASDPKYKIQLDKVAPLV</sequence>
<proteinExistence type="predicted"/>
<evidence type="ECO:0000259" key="8">
    <source>
        <dbReference type="PROSITE" id="PS51324"/>
    </source>
</evidence>
<organismHost>
    <name type="scientific">Sus scrofa</name>
    <name type="common">Pig</name>
    <dbReference type="NCBI Taxonomy" id="9823"/>
</organismHost>
<dbReference type="InterPro" id="IPR017905">
    <property type="entry name" value="ERV/ALR_sulphydryl_oxidase"/>
</dbReference>
<dbReference type="PROSITE" id="PS51324">
    <property type="entry name" value="ERV_ALR"/>
    <property type="match status" value="1"/>
</dbReference>
<dbReference type="SUPFAM" id="SSF69000">
    <property type="entry name" value="FAD-dependent thiol oxidase"/>
    <property type="match status" value="1"/>
</dbReference>
<keyword evidence="3 7" id="KW-0274">FAD</keyword>
<evidence type="ECO:0000256" key="7">
    <source>
        <dbReference type="RuleBase" id="RU371123"/>
    </source>
</evidence>
<dbReference type="Proteomes" id="UP000000871">
    <property type="component" value="Segment"/>
</dbReference>
<dbReference type="GO" id="GO:0016972">
    <property type="term" value="F:thiol oxidase activity"/>
    <property type="evidence" value="ECO:0007669"/>
    <property type="project" value="UniProtKB-EC"/>
</dbReference>